<organism evidence="5 6">
    <name type="scientific">Rheinheimera tilapiae</name>
    <dbReference type="NCBI Taxonomy" id="875043"/>
    <lineage>
        <taxon>Bacteria</taxon>
        <taxon>Pseudomonadati</taxon>
        <taxon>Pseudomonadota</taxon>
        <taxon>Gammaproteobacteria</taxon>
        <taxon>Chromatiales</taxon>
        <taxon>Chromatiaceae</taxon>
        <taxon>Rheinheimera</taxon>
    </lineage>
</organism>
<evidence type="ECO:0000256" key="3">
    <source>
        <dbReference type="ARBA" id="ARBA00023163"/>
    </source>
</evidence>
<evidence type="ECO:0000256" key="1">
    <source>
        <dbReference type="ARBA" id="ARBA00023015"/>
    </source>
</evidence>
<proteinExistence type="predicted"/>
<dbReference type="PROSITE" id="PS50949">
    <property type="entry name" value="HTH_GNTR"/>
    <property type="match status" value="1"/>
</dbReference>
<evidence type="ECO:0000256" key="2">
    <source>
        <dbReference type="ARBA" id="ARBA00023125"/>
    </source>
</evidence>
<reference evidence="5 6" key="1">
    <citation type="submission" date="2024-09" db="EMBL/GenBank/DDBJ databases">
        <authorList>
            <person name="Sun Q."/>
            <person name="Mori K."/>
        </authorList>
    </citation>
    <scope>NUCLEOTIDE SEQUENCE [LARGE SCALE GENOMIC DNA]</scope>
    <source>
        <strain evidence="5 6">KCTC 23315</strain>
    </source>
</reference>
<sequence>MYLQIVEQITSKVLLGDWPAQMALPSIRELAADTQVSVITVKRAYADLEQAGVIVTHAGRGSFVSAQPDLQQQLQQQELAQLLSAAVAVARQLQLSDAELFARLEQQLAQHT</sequence>
<protein>
    <submittedName>
        <fullName evidence="5">GntR family transcriptional regulator</fullName>
    </submittedName>
</protein>
<dbReference type="InterPro" id="IPR000524">
    <property type="entry name" value="Tscrpt_reg_HTH_GntR"/>
</dbReference>
<keyword evidence="3" id="KW-0804">Transcription</keyword>
<dbReference type="PANTHER" id="PTHR38445">
    <property type="entry name" value="HTH-TYPE TRANSCRIPTIONAL REPRESSOR YTRA"/>
    <property type="match status" value="1"/>
</dbReference>
<dbReference type="InterPro" id="IPR036390">
    <property type="entry name" value="WH_DNA-bd_sf"/>
</dbReference>
<dbReference type="Proteomes" id="UP001589813">
    <property type="component" value="Unassembled WGS sequence"/>
</dbReference>
<dbReference type="SMART" id="SM00345">
    <property type="entry name" value="HTH_GNTR"/>
    <property type="match status" value="1"/>
</dbReference>
<dbReference type="RefSeq" id="WP_377239465.1">
    <property type="nucleotide sequence ID" value="NZ_JBHLXP010000001.1"/>
</dbReference>
<keyword evidence="1" id="KW-0805">Transcription regulation</keyword>
<accession>A0ABV6B7K7</accession>
<evidence type="ECO:0000313" key="5">
    <source>
        <dbReference type="EMBL" id="MFC0046848.1"/>
    </source>
</evidence>
<gene>
    <name evidence="5" type="ORF">ACFFJP_00930</name>
</gene>
<dbReference type="SUPFAM" id="SSF46785">
    <property type="entry name" value="Winged helix' DNA-binding domain"/>
    <property type="match status" value="1"/>
</dbReference>
<name>A0ABV6B7K7_9GAMM</name>
<keyword evidence="6" id="KW-1185">Reference proteome</keyword>
<dbReference type="EMBL" id="JBHLXP010000001">
    <property type="protein sequence ID" value="MFC0046848.1"/>
    <property type="molecule type" value="Genomic_DNA"/>
</dbReference>
<dbReference type="PANTHER" id="PTHR38445:SF7">
    <property type="entry name" value="GNTR-FAMILY TRANSCRIPTIONAL REGULATOR"/>
    <property type="match status" value="1"/>
</dbReference>
<dbReference type="Gene3D" id="1.10.10.10">
    <property type="entry name" value="Winged helix-like DNA-binding domain superfamily/Winged helix DNA-binding domain"/>
    <property type="match status" value="1"/>
</dbReference>
<evidence type="ECO:0000259" key="4">
    <source>
        <dbReference type="PROSITE" id="PS50949"/>
    </source>
</evidence>
<feature type="domain" description="HTH gntR-type" evidence="4">
    <location>
        <begin position="1"/>
        <end position="67"/>
    </location>
</feature>
<evidence type="ECO:0000313" key="6">
    <source>
        <dbReference type="Proteomes" id="UP001589813"/>
    </source>
</evidence>
<keyword evidence="2" id="KW-0238">DNA-binding</keyword>
<dbReference type="InterPro" id="IPR036388">
    <property type="entry name" value="WH-like_DNA-bd_sf"/>
</dbReference>
<comment type="caution">
    <text evidence="5">The sequence shown here is derived from an EMBL/GenBank/DDBJ whole genome shotgun (WGS) entry which is preliminary data.</text>
</comment>
<dbReference type="Pfam" id="PF00392">
    <property type="entry name" value="GntR"/>
    <property type="match status" value="1"/>
</dbReference>
<dbReference type="CDD" id="cd07377">
    <property type="entry name" value="WHTH_GntR"/>
    <property type="match status" value="1"/>
</dbReference>